<gene>
    <name evidence="6" type="ORF">BY453_12813</name>
    <name evidence="7" type="ORF">C7954_12325</name>
    <name evidence="1" type="ORF">C8C78_1277</name>
    <name evidence="2" type="ORF">SAMN04488597_11522</name>
    <name evidence="3" type="ORF">SAMN04488598_11523</name>
    <name evidence="5" type="ORF">SAMN04515652_11523</name>
    <name evidence="4" type="ORF">SAMN04515654_10533</name>
</gene>
<protein>
    <submittedName>
        <fullName evidence="1">Uncharacterized protein DUF3841</fullName>
    </submittedName>
</protein>
<evidence type="ECO:0000313" key="4">
    <source>
        <dbReference type="EMBL" id="SDI36569.1"/>
    </source>
</evidence>
<evidence type="ECO:0000313" key="8">
    <source>
        <dbReference type="Proteomes" id="UP000198612"/>
    </source>
</evidence>
<reference evidence="6 13" key="3">
    <citation type="submission" date="2019-03" db="EMBL/GenBank/DDBJ databases">
        <title>Deep subsurface shale carbon reservoir microbial communities from Ohio and West Virginia, USA.</title>
        <authorList>
            <person name="Wrighton K."/>
        </authorList>
    </citation>
    <scope>NUCLEOTIDE SEQUENCE [LARGE SCALE GENOMIC DNA]</scope>
    <source>
        <strain evidence="6 13">UTICA-S4D12</strain>
    </source>
</reference>
<dbReference type="Proteomes" id="UP000295472">
    <property type="component" value="Unassembled WGS sequence"/>
</dbReference>
<dbReference type="Proteomes" id="UP000199519">
    <property type="component" value="Unassembled WGS sequence"/>
</dbReference>
<evidence type="ECO:0000313" key="9">
    <source>
        <dbReference type="Proteomes" id="UP000198945"/>
    </source>
</evidence>
<evidence type="ECO:0000313" key="14">
    <source>
        <dbReference type="Proteomes" id="UP000324896"/>
    </source>
</evidence>
<proteinExistence type="predicted"/>
<dbReference type="InterPro" id="IPR024211">
    <property type="entry name" value="DUF3841"/>
</dbReference>
<dbReference type="EMBL" id="SOAA01000028">
    <property type="protein sequence ID" value="TDS27271.1"/>
    <property type="molecule type" value="Genomic_DNA"/>
</dbReference>
<dbReference type="EMBL" id="SOEF01000023">
    <property type="protein sequence ID" value="TDX42270.1"/>
    <property type="molecule type" value="Genomic_DNA"/>
</dbReference>
<evidence type="ECO:0000313" key="11">
    <source>
        <dbReference type="Proteomes" id="UP000247389"/>
    </source>
</evidence>
<name>A0A1G6PQI4_9FIRM</name>
<dbReference type="EMBL" id="FMYT01000015">
    <property type="protein sequence ID" value="SDC82231.1"/>
    <property type="molecule type" value="Genomic_DNA"/>
</dbReference>
<dbReference type="Pfam" id="PF12952">
    <property type="entry name" value="DUF3841"/>
    <property type="match status" value="1"/>
</dbReference>
<evidence type="ECO:0000313" key="1">
    <source>
        <dbReference type="EMBL" id="PXV62932.1"/>
    </source>
</evidence>
<dbReference type="Proteomes" id="UP000247389">
    <property type="component" value="Unassembled WGS sequence"/>
</dbReference>
<reference evidence="7 12" key="4">
    <citation type="submission" date="2019-03" db="EMBL/GenBank/DDBJ databases">
        <title>Subsurface microbial communities from deep shales in Ohio and West Virginia, USA.</title>
        <authorList>
            <person name="Wrighton K."/>
        </authorList>
    </citation>
    <scope>NUCLEOTIDE SEQUENCE [LARGE SCALE GENOMIC DNA]</scope>
    <source>
        <strain evidence="7 12">DSMZ 11287</strain>
        <strain evidence="1 11">MSL28</strain>
    </source>
</reference>
<accession>A0A1G6PQI4</accession>
<dbReference type="OrthoDB" id="286252at2"/>
<evidence type="ECO:0000313" key="12">
    <source>
        <dbReference type="Proteomes" id="UP000295472"/>
    </source>
</evidence>
<dbReference type="STRING" id="54121.SAMN04515653_10533"/>
<dbReference type="EMBL" id="FOHG01000015">
    <property type="protein sequence ID" value="SES98732.1"/>
    <property type="molecule type" value="Genomic_DNA"/>
</dbReference>
<dbReference type="Proteomes" id="UP000295758">
    <property type="component" value="Unassembled WGS sequence"/>
</dbReference>
<evidence type="ECO:0000313" key="13">
    <source>
        <dbReference type="Proteomes" id="UP000295758"/>
    </source>
</evidence>
<dbReference type="RefSeq" id="WP_073159307.1">
    <property type="nucleotide sequence ID" value="NZ_FMYT01000015.1"/>
</dbReference>
<dbReference type="EMBL" id="QICM01000027">
    <property type="protein sequence ID" value="PXV62932.1"/>
    <property type="molecule type" value="Genomic_DNA"/>
</dbReference>
<reference evidence="8 10" key="2">
    <citation type="submission" date="2016-10" db="EMBL/GenBank/DDBJ databases">
        <authorList>
            <person name="Varghese N."/>
            <person name="Submissions S."/>
        </authorList>
    </citation>
    <scope>NUCLEOTIDE SEQUENCE [LARGE SCALE GENOMIC DNA]</scope>
    <source>
        <strain evidence="2 14">WG10</strain>
        <strain evidence="3 10">WG2</strain>
        <strain evidence="5 8">WG5</strain>
    </source>
</reference>
<dbReference type="AlphaFoldDB" id="A0A1G6PQI4"/>
<dbReference type="Proteomes" id="UP000198612">
    <property type="component" value="Unassembled WGS sequence"/>
</dbReference>
<organism evidence="2 14">
    <name type="scientific">Halanaerobium congolense</name>
    <dbReference type="NCBI Taxonomy" id="54121"/>
    <lineage>
        <taxon>Bacteria</taxon>
        <taxon>Bacillati</taxon>
        <taxon>Bacillota</taxon>
        <taxon>Clostridia</taxon>
        <taxon>Halanaerobiales</taxon>
        <taxon>Halanaerobiaceae</taxon>
        <taxon>Halanaerobium</taxon>
    </lineage>
</organism>
<reference evidence="4 9" key="1">
    <citation type="submission" date="2016-10" db="EMBL/GenBank/DDBJ databases">
        <authorList>
            <person name="de Groot N.N."/>
        </authorList>
    </citation>
    <scope>NUCLEOTIDE SEQUENCE [LARGE SCALE GENOMIC DNA]</scope>
    <source>
        <strain evidence="4 9">WG7</strain>
    </source>
</reference>
<evidence type="ECO:0000313" key="2">
    <source>
        <dbReference type="EMBL" id="SDC82231.1"/>
    </source>
</evidence>
<keyword evidence="10" id="KW-1185">Reference proteome</keyword>
<evidence type="ECO:0000313" key="7">
    <source>
        <dbReference type="EMBL" id="TDX42270.1"/>
    </source>
</evidence>
<evidence type="ECO:0000313" key="6">
    <source>
        <dbReference type="EMBL" id="TDS27271.1"/>
    </source>
</evidence>
<evidence type="ECO:0000313" key="10">
    <source>
        <dbReference type="Proteomes" id="UP000199519"/>
    </source>
</evidence>
<dbReference type="Proteomes" id="UP000324896">
    <property type="component" value="Unassembled WGS sequence"/>
</dbReference>
<dbReference type="EMBL" id="FNEH01000005">
    <property type="protein sequence ID" value="SDI36569.1"/>
    <property type="molecule type" value="Genomic_DNA"/>
</dbReference>
<evidence type="ECO:0000313" key="5">
    <source>
        <dbReference type="EMBL" id="SES98732.1"/>
    </source>
</evidence>
<dbReference type="GeneID" id="57013231"/>
<sequence length="196" mass="24126">MEKITDENGKLKFRVWTRQHKNVLKILKEKGTYRVKERYIRKKLADCADIYLDVYRWLRNQAAKRMDIKEELKYPIWLSTEEKLKLPTAEGMVFFELEIPEAEIMIFDLLKWDYIVNYLYLPKNKEDRKRFREKLEKNNINVESDIYLQDFYPRLKREMTSSWERLFDSDIELSDKKVAVSWELKEEWVVDYEYRG</sequence>
<dbReference type="EMBL" id="FNBJ01000015">
    <property type="protein sequence ID" value="SDF55723.1"/>
    <property type="molecule type" value="Genomic_DNA"/>
</dbReference>
<evidence type="ECO:0000313" key="3">
    <source>
        <dbReference type="EMBL" id="SDF55723.1"/>
    </source>
</evidence>
<dbReference type="Proteomes" id="UP000198945">
    <property type="component" value="Unassembled WGS sequence"/>
</dbReference>